<feature type="transmembrane region" description="Helical" evidence="8">
    <location>
        <begin position="220"/>
        <end position="237"/>
    </location>
</feature>
<feature type="transmembrane region" description="Helical" evidence="8">
    <location>
        <begin position="164"/>
        <end position="182"/>
    </location>
</feature>
<dbReference type="GO" id="GO:0071555">
    <property type="term" value="P:cell wall organization"/>
    <property type="evidence" value="ECO:0007669"/>
    <property type="project" value="TreeGrafter"/>
</dbReference>
<protein>
    <submittedName>
        <fullName evidence="10">Glycosyltransferase family 4 protein</fullName>
        <ecNumber evidence="10">2.7.8.-</ecNumber>
    </submittedName>
</protein>
<reference evidence="10" key="4">
    <citation type="submission" date="2025-08" db="UniProtKB">
        <authorList>
            <consortium name="RefSeq"/>
        </authorList>
    </citation>
    <scope>IDENTIFICATION</scope>
</reference>
<keyword evidence="7" id="KW-0460">Magnesium</keyword>
<reference evidence="10" key="1">
    <citation type="journal article" date="1994" name="Glycobiology">
        <title>A family of UDP-GlcNAc/MurNAc: polyisoprenol-P GlcNAc/MurNAc-1-P transferases.</title>
        <authorList>
            <person name="Lehrman M.A."/>
        </authorList>
    </citation>
    <scope>NUCLEOTIDE SEQUENCE</scope>
</reference>
<dbReference type="InterPro" id="IPR000715">
    <property type="entry name" value="Glycosyl_transferase_4"/>
</dbReference>
<feature type="binding site" evidence="7">
    <location>
        <position position="157"/>
    </location>
    <ligand>
        <name>Mg(2+)</name>
        <dbReference type="ChEBI" id="CHEBI:18420"/>
    </ligand>
</feature>
<evidence type="ECO:0000256" key="8">
    <source>
        <dbReference type="SAM" id="Phobius"/>
    </source>
</evidence>
<name>A0A8B6X1R4_9BURK</name>
<dbReference type="Pfam" id="PF00953">
    <property type="entry name" value="Glycos_transf_4"/>
    <property type="match status" value="1"/>
</dbReference>
<feature type="transmembrane region" description="Helical" evidence="8">
    <location>
        <begin position="188"/>
        <end position="208"/>
    </location>
</feature>
<evidence type="ECO:0000313" key="9">
    <source>
        <dbReference type="Proteomes" id="UP000675920"/>
    </source>
</evidence>
<dbReference type="OrthoDB" id="9783652at2"/>
<keyword evidence="9" id="KW-1185">Reference proteome</keyword>
<keyword evidence="3" id="KW-0808">Transferase</keyword>
<evidence type="ECO:0000256" key="5">
    <source>
        <dbReference type="ARBA" id="ARBA00022989"/>
    </source>
</evidence>
<dbReference type="GO" id="GO:0009103">
    <property type="term" value="P:lipopolysaccharide biosynthetic process"/>
    <property type="evidence" value="ECO:0007669"/>
    <property type="project" value="TreeGrafter"/>
</dbReference>
<keyword evidence="5 8" id="KW-1133">Transmembrane helix</keyword>
<keyword evidence="6 8" id="KW-0472">Membrane</keyword>
<dbReference type="Proteomes" id="UP000675920">
    <property type="component" value="Unplaced"/>
</dbReference>
<feature type="transmembrane region" description="Helical" evidence="8">
    <location>
        <begin position="74"/>
        <end position="91"/>
    </location>
</feature>
<keyword evidence="4 8" id="KW-0812">Transmembrane</keyword>
<dbReference type="EC" id="2.7.8.-" evidence="10"/>
<evidence type="ECO:0000313" key="10">
    <source>
        <dbReference type="RefSeq" id="WP_028310668.1"/>
    </source>
</evidence>
<evidence type="ECO:0000256" key="2">
    <source>
        <dbReference type="ARBA" id="ARBA00022475"/>
    </source>
</evidence>
<comment type="cofactor">
    <cofactor evidence="7">
        <name>Mg(2+)</name>
        <dbReference type="ChEBI" id="CHEBI:18420"/>
    </cofactor>
</comment>
<reference evidence="10" key="2">
    <citation type="journal article" date="2000" name="FEMS Microbiol. Lett.">
        <title>Conserved cytoplasmic motifs that distinguish sub-groups of the polyprenol phosphate:N-acetylhexosamine-1-phosphate transferase family.</title>
        <authorList>
            <person name="Anderson M.S."/>
            <person name="Eveland S.S."/>
            <person name="Price N.P."/>
        </authorList>
    </citation>
    <scope>NUCLEOTIDE SEQUENCE</scope>
</reference>
<dbReference type="PANTHER" id="PTHR22926">
    <property type="entry name" value="PHOSPHO-N-ACETYLMURAMOYL-PENTAPEPTIDE-TRANSFERASE"/>
    <property type="match status" value="1"/>
</dbReference>
<evidence type="ECO:0000256" key="4">
    <source>
        <dbReference type="ARBA" id="ARBA00022692"/>
    </source>
</evidence>
<feature type="transmembrane region" description="Helical" evidence="8">
    <location>
        <begin position="49"/>
        <end position="68"/>
    </location>
</feature>
<proteinExistence type="predicted"/>
<dbReference type="AlphaFoldDB" id="A0A8B6X1R4"/>
<evidence type="ECO:0000256" key="7">
    <source>
        <dbReference type="PIRSR" id="PIRSR600715-1"/>
    </source>
</evidence>
<comment type="subcellular location">
    <subcellularLocation>
        <location evidence="1">Cell membrane</location>
        <topology evidence="1">Multi-pass membrane protein</topology>
    </subcellularLocation>
</comment>
<dbReference type="GO" id="GO:0005886">
    <property type="term" value="C:plasma membrane"/>
    <property type="evidence" value="ECO:0007669"/>
    <property type="project" value="UniProtKB-SubCell"/>
</dbReference>
<feature type="transmembrane region" description="Helical" evidence="8">
    <location>
        <begin position="6"/>
        <end position="23"/>
    </location>
</feature>
<feature type="transmembrane region" description="Helical" evidence="8">
    <location>
        <begin position="103"/>
        <end position="123"/>
    </location>
</feature>
<evidence type="ECO:0000256" key="6">
    <source>
        <dbReference type="ARBA" id="ARBA00023136"/>
    </source>
</evidence>
<dbReference type="GO" id="GO:0016780">
    <property type="term" value="F:phosphotransferase activity, for other substituted phosphate groups"/>
    <property type="evidence" value="ECO:0007669"/>
    <property type="project" value="InterPro"/>
</dbReference>
<feature type="transmembrane region" description="Helical" evidence="8">
    <location>
        <begin position="311"/>
        <end position="327"/>
    </location>
</feature>
<evidence type="ECO:0000256" key="3">
    <source>
        <dbReference type="ARBA" id="ARBA00022679"/>
    </source>
</evidence>
<feature type="transmembrane region" description="Helical" evidence="8">
    <location>
        <begin position="135"/>
        <end position="152"/>
    </location>
</feature>
<dbReference type="GO" id="GO:0046872">
    <property type="term" value="F:metal ion binding"/>
    <property type="evidence" value="ECO:0007669"/>
    <property type="project" value="UniProtKB-KW"/>
</dbReference>
<feature type="transmembrane region" description="Helical" evidence="8">
    <location>
        <begin position="243"/>
        <end position="262"/>
    </location>
</feature>
<keyword evidence="7" id="KW-0479">Metal-binding</keyword>
<dbReference type="RefSeq" id="WP_028310668.1">
    <property type="nucleotide sequence ID" value="NZ_AXWS01000007.1"/>
</dbReference>
<evidence type="ECO:0000256" key="1">
    <source>
        <dbReference type="ARBA" id="ARBA00004651"/>
    </source>
</evidence>
<reference evidence="10" key="3">
    <citation type="journal article" date="2009" name="Nucleic Acids Res.">
        <title>The Carbohydrate-Active EnZymes database (CAZy): an expert resource for Glycogenomics.</title>
        <authorList>
            <person name="Cantarel B.L."/>
            <person name="Coutinho P.M."/>
            <person name="Rancurel C."/>
            <person name="Bernard T."/>
            <person name="Lombard V."/>
            <person name="Henrissat B."/>
        </authorList>
    </citation>
    <scope>NUCLEOTIDE SEQUENCE</scope>
</reference>
<feature type="transmembrane region" description="Helical" evidence="8">
    <location>
        <begin position="333"/>
        <end position="354"/>
    </location>
</feature>
<sequence>MFSFGIAYLVSLVIGFVILRLATGRGHRRLLDDDLAGVQKLHHAPVPRVGGVAIFLAALVGAGVIRLANPVTGTHIFELLACVLPSFLGGVGEDITKRVSPRWRLVGMAASAALAWWAIGLRIPRVDMPWLDAALTWAPASFVLTLLALLTITNAVNLIDGLNGLAGMVTTTMFGALAVVGWRVGDPFIVSGSLLMMGAILGFLFWNWPRGHLFLGDGGAYFLGFVLGAMSIMLVARNPRVSAWFPVLLLSYPLTEVAFSVWRRRVLRGANAALPDASHLHQLIYRRLVLPPRMAGDPRICLRSNSRSSPYLWLLTALAVVPAVLLFDSGMLLALGAAGFVTTYLWLYSRIARLRSPSWLRMRR</sequence>
<feature type="binding site" evidence="7">
    <location>
        <position position="217"/>
    </location>
    <ligand>
        <name>Mg(2+)</name>
        <dbReference type="ChEBI" id="CHEBI:18420"/>
    </ligand>
</feature>
<organism evidence="9 10">
    <name type="scientific">Derxia gummosa DSM 723</name>
    <dbReference type="NCBI Taxonomy" id="1121388"/>
    <lineage>
        <taxon>Bacteria</taxon>
        <taxon>Pseudomonadati</taxon>
        <taxon>Pseudomonadota</taxon>
        <taxon>Betaproteobacteria</taxon>
        <taxon>Burkholderiales</taxon>
        <taxon>Alcaligenaceae</taxon>
        <taxon>Derxia</taxon>
    </lineage>
</organism>
<dbReference type="PANTHER" id="PTHR22926:SF3">
    <property type="entry name" value="UNDECAPRENYL-PHOSPHATE ALPHA-N-ACETYLGLUCOSAMINYL 1-PHOSPHATE TRANSFERASE"/>
    <property type="match status" value="1"/>
</dbReference>
<accession>A0A8B6X1R4</accession>
<dbReference type="CDD" id="cd06912">
    <property type="entry name" value="GT_MraY_like"/>
    <property type="match status" value="1"/>
</dbReference>
<dbReference type="GO" id="GO:0044038">
    <property type="term" value="P:cell wall macromolecule biosynthetic process"/>
    <property type="evidence" value="ECO:0007669"/>
    <property type="project" value="TreeGrafter"/>
</dbReference>
<keyword evidence="2" id="KW-1003">Cell membrane</keyword>